<protein>
    <submittedName>
        <fullName evidence="1">DUF1289 domain-containing protein</fullName>
    </submittedName>
</protein>
<dbReference type="AlphaFoldDB" id="A0A844AVA9"/>
<sequence length="64" mass="7356">MKKRKSPCIDVCVFTGPGGWCLGCGRTREECARWKKMKPYEAKIIEKELNRRMVKIASIAPKVE</sequence>
<proteinExistence type="predicted"/>
<evidence type="ECO:0000313" key="2">
    <source>
        <dbReference type="Proteomes" id="UP000436694"/>
    </source>
</evidence>
<dbReference type="Proteomes" id="UP000436694">
    <property type="component" value="Unassembled WGS sequence"/>
</dbReference>
<reference evidence="1 2" key="1">
    <citation type="submission" date="2019-10" db="EMBL/GenBank/DDBJ databases">
        <title>Epibacterium sp. nov., isolated from seawater.</title>
        <authorList>
            <person name="Zhang X."/>
            <person name="Li N."/>
        </authorList>
    </citation>
    <scope>NUCLEOTIDE SEQUENCE [LARGE SCALE GENOMIC DNA]</scope>
    <source>
        <strain evidence="1 2">SM1969</strain>
    </source>
</reference>
<keyword evidence="2" id="KW-1185">Reference proteome</keyword>
<organism evidence="1 2">
    <name type="scientific">Tritonibacter aquimaris</name>
    <dbReference type="NCBI Taxonomy" id="2663379"/>
    <lineage>
        <taxon>Bacteria</taxon>
        <taxon>Pseudomonadati</taxon>
        <taxon>Pseudomonadota</taxon>
        <taxon>Alphaproteobacteria</taxon>
        <taxon>Rhodobacterales</taxon>
        <taxon>Paracoccaceae</taxon>
        <taxon>Tritonibacter</taxon>
    </lineage>
</organism>
<dbReference type="EMBL" id="WIXK01000001">
    <property type="protein sequence ID" value="MQY41146.1"/>
    <property type="molecule type" value="Genomic_DNA"/>
</dbReference>
<comment type="caution">
    <text evidence="1">The sequence shown here is derived from an EMBL/GenBank/DDBJ whole genome shotgun (WGS) entry which is preliminary data.</text>
</comment>
<dbReference type="InterPro" id="IPR010710">
    <property type="entry name" value="DUF1289"/>
</dbReference>
<gene>
    <name evidence="1" type="ORF">GG681_00680</name>
</gene>
<evidence type="ECO:0000313" key="1">
    <source>
        <dbReference type="EMBL" id="MQY41146.1"/>
    </source>
</evidence>
<accession>A0A844AVA9</accession>
<dbReference type="RefSeq" id="WP_153544080.1">
    <property type="nucleotide sequence ID" value="NZ_WIXK01000001.1"/>
</dbReference>
<name>A0A844AVA9_9RHOB</name>
<dbReference type="Pfam" id="PF06945">
    <property type="entry name" value="DUF1289"/>
    <property type="match status" value="1"/>
</dbReference>